<evidence type="ECO:0000313" key="4">
    <source>
        <dbReference type="Proteomes" id="UP000064967"/>
    </source>
</evidence>
<accession>A0A0K1PL43</accession>
<keyword evidence="1" id="KW-0732">Signal</keyword>
<dbReference type="STRING" id="1391654.AKJ09_00503"/>
<dbReference type="AlphaFoldDB" id="A0A0K1PL43"/>
<reference evidence="3 4" key="1">
    <citation type="submission" date="2015-08" db="EMBL/GenBank/DDBJ databases">
        <authorList>
            <person name="Babu N.S."/>
            <person name="Beckwith C.J."/>
            <person name="Beseler K.G."/>
            <person name="Brison A."/>
            <person name="Carone J.V."/>
            <person name="Caskin T.P."/>
            <person name="Diamond M."/>
            <person name="Durham M.E."/>
            <person name="Foxe J.M."/>
            <person name="Go M."/>
            <person name="Henderson B.A."/>
            <person name="Jones I.B."/>
            <person name="McGettigan J.A."/>
            <person name="Micheletti S.J."/>
            <person name="Nasrallah M.E."/>
            <person name="Ortiz D."/>
            <person name="Piller C.R."/>
            <person name="Privatt S.R."/>
            <person name="Schneider S.L."/>
            <person name="Sharp S."/>
            <person name="Smith T.C."/>
            <person name="Stanton J.D."/>
            <person name="Ullery H.E."/>
            <person name="Wilson R.J."/>
            <person name="Serrano M.G."/>
            <person name="Buck G."/>
            <person name="Lee V."/>
            <person name="Wang Y."/>
            <person name="Carvalho R."/>
            <person name="Voegtly L."/>
            <person name="Shi R."/>
            <person name="Duckworth R."/>
            <person name="Johnson A."/>
            <person name="Loviza R."/>
            <person name="Walstead R."/>
            <person name="Shah Z."/>
            <person name="Kiflezghi M."/>
            <person name="Wade K."/>
            <person name="Ball S.L."/>
            <person name="Bradley K.W."/>
            <person name="Asai D.J."/>
            <person name="Bowman C.A."/>
            <person name="Russell D.A."/>
            <person name="Pope W.H."/>
            <person name="Jacobs-Sera D."/>
            <person name="Hendrix R.W."/>
            <person name="Hatfull G.F."/>
        </authorList>
    </citation>
    <scope>NUCLEOTIDE SEQUENCE [LARGE SCALE GENOMIC DNA]</scope>
    <source>
        <strain evidence="3 4">DSM 27648</strain>
    </source>
</reference>
<dbReference type="OrthoDB" id="5524783at2"/>
<gene>
    <name evidence="3" type="ORF">AKJ09_00503</name>
</gene>
<dbReference type="PROSITE" id="PS51257">
    <property type="entry name" value="PROKAR_LIPOPROTEIN"/>
    <property type="match status" value="1"/>
</dbReference>
<protein>
    <recommendedName>
        <fullName evidence="2">IgGFc-binding protein N-terminal domain-containing protein</fullName>
    </recommendedName>
</protein>
<dbReference type="EMBL" id="CP012333">
    <property type="protein sequence ID" value="AKU93839.1"/>
    <property type="molecule type" value="Genomic_DNA"/>
</dbReference>
<evidence type="ECO:0000313" key="3">
    <source>
        <dbReference type="EMBL" id="AKU93839.1"/>
    </source>
</evidence>
<dbReference type="PANTHER" id="PTHR46534">
    <property type="entry name" value="IGGFC_BINDING DOMAIN-CONTAINING PROTEIN"/>
    <property type="match status" value="1"/>
</dbReference>
<keyword evidence="4" id="KW-1185">Reference proteome</keyword>
<dbReference type="InterPro" id="IPR035234">
    <property type="entry name" value="IgGFc-bd_N"/>
</dbReference>
<organism evidence="3 4">
    <name type="scientific">Labilithrix luteola</name>
    <dbReference type="NCBI Taxonomy" id="1391654"/>
    <lineage>
        <taxon>Bacteria</taxon>
        <taxon>Pseudomonadati</taxon>
        <taxon>Myxococcota</taxon>
        <taxon>Polyangia</taxon>
        <taxon>Polyangiales</taxon>
        <taxon>Labilitrichaceae</taxon>
        <taxon>Labilithrix</taxon>
    </lineage>
</organism>
<dbReference type="Proteomes" id="UP000064967">
    <property type="component" value="Chromosome"/>
</dbReference>
<dbReference type="KEGG" id="llu:AKJ09_00503"/>
<evidence type="ECO:0000259" key="2">
    <source>
        <dbReference type="Pfam" id="PF17517"/>
    </source>
</evidence>
<evidence type="ECO:0000256" key="1">
    <source>
        <dbReference type="SAM" id="SignalP"/>
    </source>
</evidence>
<feature type="chain" id="PRO_5005465897" description="IgGFc-binding protein N-terminal domain-containing protein" evidence="1">
    <location>
        <begin position="27"/>
        <end position="607"/>
    </location>
</feature>
<dbReference type="PANTHER" id="PTHR46534:SF1">
    <property type="entry name" value="IGGFC-BINDING PROTEIN N-TERMINAL DOMAIN-CONTAINING PROTEIN"/>
    <property type="match status" value="1"/>
</dbReference>
<proteinExistence type="predicted"/>
<dbReference type="Pfam" id="PF17517">
    <property type="entry name" value="IgGFc_binding"/>
    <property type="match status" value="1"/>
</dbReference>
<feature type="domain" description="IgGFc-binding protein N-terminal" evidence="2">
    <location>
        <begin position="248"/>
        <end position="581"/>
    </location>
</feature>
<sequence length="607" mass="64353">MNRLLSTRRLVPAAFGMAFVATALLAACSDSSPNGFGDDNKSIVPEASVDDSADASNCQLQCSLDGRSVISTCTGEVLETCSAQTACGAGRCQDPCSAAAADRSSNGCDFYFQTSLMDKGWEHSCHAAFIVNTSLQPANVQLELEGKVLDTSKSVFQTKPGTTKFEPHTGAIAPGESVILFVSDTKPGTPMNSASHYVACPLGTTPANYDDTVPDMTGVGASLHLTSDVPVSLTSMFPFGGAASYHPAATLVLPVATWAKEHMVVDGWSASASGVPGTQIVASEDGTDVTIVPTVDILDGHDVVGVAARKSATYRIDRGQILQIAQGEDLTGSIVTSTKPTTIFGGNTCASIPTGAGACDMLLQQIPAFEQWGNEYVGVAYRPRTRNEHEPVPYRIVAARDGTRLDYDPEIPPGAPTTLNAGEVATFLRGTGDAFVVRTQDVEHPIYVSAHMTGGNGDGNTAPNFDSSGDPEFVNVVPAKQYLNAYSFYADPTFAEISLVIVRRVTDGPNKHFEDVWLECAGTLERWKPVGTRGEYEFTRVDLARSRGPGETFGDGGSATTCMAGLQRMRSNGPFTATIWGWDYFSSYAYPGGQAQRKLVNTSLIVH</sequence>
<dbReference type="RefSeq" id="WP_146645524.1">
    <property type="nucleotide sequence ID" value="NZ_CP012333.1"/>
</dbReference>
<feature type="signal peptide" evidence="1">
    <location>
        <begin position="1"/>
        <end position="26"/>
    </location>
</feature>
<name>A0A0K1PL43_9BACT</name>